<accession>A0ABT8BT77</accession>
<name>A0ABT8BT77_9VIBR</name>
<dbReference type="EMBL" id="JAUFQC010000001">
    <property type="protein sequence ID" value="MDN3610367.1"/>
    <property type="molecule type" value="Genomic_DNA"/>
</dbReference>
<reference evidence="2" key="1">
    <citation type="journal article" date="2019" name="Int. J. Syst. Evol. Microbiol.">
        <title>The Global Catalogue of Microorganisms (GCM) 10K type strain sequencing project: providing services to taxonomists for standard genome sequencing and annotation.</title>
        <authorList>
            <consortium name="The Broad Institute Genomics Platform"/>
            <consortium name="The Broad Institute Genome Sequencing Center for Infectious Disease"/>
            <person name="Wu L."/>
            <person name="Ma J."/>
        </authorList>
    </citation>
    <scope>NUCLEOTIDE SEQUENCE [LARGE SCALE GENOMIC DNA]</scope>
    <source>
        <strain evidence="2">CECT 7398</strain>
    </source>
</reference>
<dbReference type="RefSeq" id="WP_290311986.1">
    <property type="nucleotide sequence ID" value="NZ_JAUFQC010000001.1"/>
</dbReference>
<gene>
    <name evidence="1" type="ORF">QWZ16_11695</name>
</gene>
<protein>
    <submittedName>
        <fullName evidence="1">Uncharacterized protein</fullName>
    </submittedName>
</protein>
<proteinExistence type="predicted"/>
<keyword evidence="2" id="KW-1185">Reference proteome</keyword>
<evidence type="ECO:0000313" key="1">
    <source>
        <dbReference type="EMBL" id="MDN3610367.1"/>
    </source>
</evidence>
<sequence>MRGWRVNQRRLRHWIVAGRTLAVDCLKRDYLRGIKKGAKVSFSAFLMSMNN</sequence>
<evidence type="ECO:0000313" key="2">
    <source>
        <dbReference type="Proteomes" id="UP001238540"/>
    </source>
</evidence>
<dbReference type="Proteomes" id="UP001238540">
    <property type="component" value="Unassembled WGS sequence"/>
</dbReference>
<organism evidence="1 2">
    <name type="scientific">Vibrio ostreicida</name>
    <dbReference type="NCBI Taxonomy" id="526588"/>
    <lineage>
        <taxon>Bacteria</taxon>
        <taxon>Pseudomonadati</taxon>
        <taxon>Pseudomonadota</taxon>
        <taxon>Gammaproteobacteria</taxon>
        <taxon>Vibrionales</taxon>
        <taxon>Vibrionaceae</taxon>
        <taxon>Vibrio</taxon>
    </lineage>
</organism>
<comment type="caution">
    <text evidence="1">The sequence shown here is derived from an EMBL/GenBank/DDBJ whole genome shotgun (WGS) entry which is preliminary data.</text>
</comment>